<evidence type="ECO:0000313" key="4">
    <source>
        <dbReference type="EMBL" id="KKK70974.1"/>
    </source>
</evidence>
<gene>
    <name evidence="4" type="ORF">LCGC14_2918590</name>
</gene>
<evidence type="ECO:0000256" key="1">
    <source>
        <dbReference type="ARBA" id="ARBA00022723"/>
    </source>
</evidence>
<protein>
    <recommendedName>
        <fullName evidence="3">Amidohydrolase-related domain-containing protein</fullName>
    </recommendedName>
</protein>
<dbReference type="Pfam" id="PF01979">
    <property type="entry name" value="Amidohydro_1"/>
    <property type="match status" value="1"/>
</dbReference>
<dbReference type="GO" id="GO:0050480">
    <property type="term" value="F:imidazolonepropionase activity"/>
    <property type="evidence" value="ECO:0007669"/>
    <property type="project" value="TreeGrafter"/>
</dbReference>
<accession>A0A0F8ZX30</accession>
<sequence length="107" mass="11573">LREHKVPIAIATDANPGSSPTTSLLLMMNMACTFFCMTPEEVLAAVTINAAKALGMADQVGSLEVGKRADFALWAIEDLAELSYWIGVNHCSAVIKDGIYLNKKKQM</sequence>
<name>A0A0F8ZX30_9ZZZZ</name>
<evidence type="ECO:0000256" key="2">
    <source>
        <dbReference type="ARBA" id="ARBA00022801"/>
    </source>
</evidence>
<evidence type="ECO:0000259" key="3">
    <source>
        <dbReference type="Pfam" id="PF01979"/>
    </source>
</evidence>
<dbReference type="GO" id="GO:0005737">
    <property type="term" value="C:cytoplasm"/>
    <property type="evidence" value="ECO:0007669"/>
    <property type="project" value="InterPro"/>
</dbReference>
<comment type="caution">
    <text evidence="4">The sequence shown here is derived from an EMBL/GenBank/DDBJ whole genome shotgun (WGS) entry which is preliminary data.</text>
</comment>
<dbReference type="Gene3D" id="3.20.20.140">
    <property type="entry name" value="Metal-dependent hydrolases"/>
    <property type="match status" value="1"/>
</dbReference>
<dbReference type="InterPro" id="IPR005920">
    <property type="entry name" value="HutI"/>
</dbReference>
<dbReference type="Gene3D" id="2.30.40.10">
    <property type="entry name" value="Urease, subunit C, domain 1"/>
    <property type="match status" value="1"/>
</dbReference>
<dbReference type="GO" id="GO:0019556">
    <property type="term" value="P:L-histidine catabolic process to glutamate and formamide"/>
    <property type="evidence" value="ECO:0007669"/>
    <property type="project" value="InterPro"/>
</dbReference>
<dbReference type="PANTHER" id="PTHR42752:SF1">
    <property type="entry name" value="IMIDAZOLONEPROPIONASE-RELATED"/>
    <property type="match status" value="1"/>
</dbReference>
<feature type="non-terminal residue" evidence="4">
    <location>
        <position position="1"/>
    </location>
</feature>
<dbReference type="PANTHER" id="PTHR42752">
    <property type="entry name" value="IMIDAZOLONEPROPIONASE"/>
    <property type="match status" value="1"/>
</dbReference>
<organism evidence="4">
    <name type="scientific">marine sediment metagenome</name>
    <dbReference type="NCBI Taxonomy" id="412755"/>
    <lineage>
        <taxon>unclassified sequences</taxon>
        <taxon>metagenomes</taxon>
        <taxon>ecological metagenomes</taxon>
    </lineage>
</organism>
<dbReference type="InterPro" id="IPR006680">
    <property type="entry name" value="Amidohydro-rel"/>
</dbReference>
<dbReference type="GO" id="GO:0046872">
    <property type="term" value="F:metal ion binding"/>
    <property type="evidence" value="ECO:0007669"/>
    <property type="project" value="UniProtKB-KW"/>
</dbReference>
<dbReference type="AlphaFoldDB" id="A0A0F8ZX30"/>
<proteinExistence type="predicted"/>
<dbReference type="SUPFAM" id="SSF51338">
    <property type="entry name" value="Composite domain of metallo-dependent hydrolases"/>
    <property type="match status" value="1"/>
</dbReference>
<keyword evidence="1" id="KW-0479">Metal-binding</keyword>
<feature type="domain" description="Amidohydrolase-related" evidence="3">
    <location>
        <begin position="5"/>
        <end position="84"/>
    </location>
</feature>
<keyword evidence="2" id="KW-0378">Hydrolase</keyword>
<dbReference type="EMBL" id="LAZR01057940">
    <property type="protein sequence ID" value="KKK70974.1"/>
    <property type="molecule type" value="Genomic_DNA"/>
</dbReference>
<dbReference type="InterPro" id="IPR011059">
    <property type="entry name" value="Metal-dep_hydrolase_composite"/>
</dbReference>
<reference evidence="4" key="1">
    <citation type="journal article" date="2015" name="Nature">
        <title>Complex archaea that bridge the gap between prokaryotes and eukaryotes.</title>
        <authorList>
            <person name="Spang A."/>
            <person name="Saw J.H."/>
            <person name="Jorgensen S.L."/>
            <person name="Zaremba-Niedzwiedzka K."/>
            <person name="Martijn J."/>
            <person name="Lind A.E."/>
            <person name="van Eijk R."/>
            <person name="Schleper C."/>
            <person name="Guy L."/>
            <person name="Ettema T.J."/>
        </authorList>
    </citation>
    <scope>NUCLEOTIDE SEQUENCE</scope>
</reference>